<evidence type="ECO:0000313" key="2">
    <source>
        <dbReference type="EMBL" id="EUJ37115.1"/>
    </source>
</evidence>
<accession>W7CJZ2</accession>
<keyword evidence="1" id="KW-1133">Transmembrane helix</keyword>
<keyword evidence="3" id="KW-1185">Reference proteome</keyword>
<dbReference type="EMBL" id="AODH01000043">
    <property type="protein sequence ID" value="EUJ37115.1"/>
    <property type="molecule type" value="Genomic_DNA"/>
</dbReference>
<evidence type="ECO:0000256" key="1">
    <source>
        <dbReference type="SAM" id="Phobius"/>
    </source>
</evidence>
<sequence length="53" mass="5985">MEIFETILVMLALILASNILQRFLPFIAVPIIQIVLGGLFFAHFTAHLLRTFA</sequence>
<dbReference type="STRING" id="1265861.BCAMP_10165"/>
<comment type="caution">
    <text evidence="2">The sequence shown here is derived from an EMBL/GenBank/DDBJ whole genome shotgun (WGS) entry which is preliminary data.</text>
</comment>
<proteinExistence type="predicted"/>
<evidence type="ECO:0000313" key="3">
    <source>
        <dbReference type="Proteomes" id="UP000019243"/>
    </source>
</evidence>
<gene>
    <name evidence="2" type="ORF">BCAMP_10165</name>
</gene>
<reference evidence="2 3" key="1">
    <citation type="submission" date="2012-12" db="EMBL/GenBank/DDBJ databases">
        <title>Novel taxa of Listeriaceae from agricultural environments in the United States.</title>
        <authorList>
            <person name="den Bakker H.C."/>
            <person name="Allred A."/>
            <person name="Warchocki S."/>
            <person name="Wright E.M."/>
            <person name="Burrell A."/>
            <person name="Nightingale K.K."/>
            <person name="Kephart D."/>
            <person name="Wiedmann M."/>
        </authorList>
    </citation>
    <scope>NUCLEOTIDE SEQUENCE [LARGE SCALE GENOMIC DNA]</scope>
    <source>
        <strain evidence="2 3">FSL F6-1037</strain>
    </source>
</reference>
<keyword evidence="1" id="KW-0472">Membrane</keyword>
<dbReference type="Proteomes" id="UP000019243">
    <property type="component" value="Unassembled WGS sequence"/>
</dbReference>
<organism evidence="2 3">
    <name type="scientific">Brochothrix campestris FSL F6-1037</name>
    <dbReference type="NCBI Taxonomy" id="1265861"/>
    <lineage>
        <taxon>Bacteria</taxon>
        <taxon>Bacillati</taxon>
        <taxon>Bacillota</taxon>
        <taxon>Bacilli</taxon>
        <taxon>Bacillales</taxon>
        <taxon>Listeriaceae</taxon>
        <taxon>Brochothrix</taxon>
    </lineage>
</organism>
<feature type="transmembrane region" description="Helical" evidence="1">
    <location>
        <begin position="30"/>
        <end position="49"/>
    </location>
</feature>
<keyword evidence="1" id="KW-0812">Transmembrane</keyword>
<name>W7CJZ2_9LIST</name>
<protein>
    <submittedName>
        <fullName evidence="2">Sodium/hydrogen exchanger family protein</fullName>
    </submittedName>
</protein>
<dbReference type="AlphaFoldDB" id="W7CJZ2"/>